<keyword evidence="4" id="KW-0539">Nucleus</keyword>
<evidence type="ECO:0000256" key="5">
    <source>
        <dbReference type="SAM" id="MobiDB-lite"/>
    </source>
</evidence>
<keyword evidence="7" id="KW-1185">Reference proteome</keyword>
<evidence type="ECO:0000256" key="2">
    <source>
        <dbReference type="ARBA" id="ARBA00004496"/>
    </source>
</evidence>
<dbReference type="GO" id="GO:0001939">
    <property type="term" value="C:female pronucleus"/>
    <property type="evidence" value="ECO:0007669"/>
    <property type="project" value="TreeGrafter"/>
</dbReference>
<name>A0A813VB62_9BILA</name>
<evidence type="ECO:0008006" key="8">
    <source>
        <dbReference type="Google" id="ProtNLM"/>
    </source>
</evidence>
<dbReference type="GO" id="GO:0005737">
    <property type="term" value="C:cytoplasm"/>
    <property type="evidence" value="ECO:0007669"/>
    <property type="project" value="UniProtKB-SubCell"/>
</dbReference>
<proteinExistence type="predicted"/>
<feature type="region of interest" description="Disordered" evidence="5">
    <location>
        <begin position="233"/>
        <end position="254"/>
    </location>
</feature>
<gene>
    <name evidence="6" type="ORF">OXX778_LOCUS8119</name>
</gene>
<comment type="caution">
    <text evidence="6">The sequence shown here is derived from an EMBL/GenBank/DDBJ whole genome shotgun (WGS) entry which is preliminary data.</text>
</comment>
<feature type="region of interest" description="Disordered" evidence="5">
    <location>
        <begin position="130"/>
        <end position="150"/>
    </location>
</feature>
<dbReference type="GO" id="GO:0001940">
    <property type="term" value="C:male pronucleus"/>
    <property type="evidence" value="ECO:0007669"/>
    <property type="project" value="TreeGrafter"/>
</dbReference>
<dbReference type="GO" id="GO:0044727">
    <property type="term" value="P:epigenetic programing of male pronucleus"/>
    <property type="evidence" value="ECO:0007669"/>
    <property type="project" value="TreeGrafter"/>
</dbReference>
<evidence type="ECO:0000313" key="6">
    <source>
        <dbReference type="EMBL" id="CAF0834157.1"/>
    </source>
</evidence>
<dbReference type="GO" id="GO:0042585">
    <property type="term" value="C:germinal vesicle"/>
    <property type="evidence" value="ECO:0007669"/>
    <property type="project" value="TreeGrafter"/>
</dbReference>
<evidence type="ECO:0000256" key="3">
    <source>
        <dbReference type="ARBA" id="ARBA00022490"/>
    </source>
</evidence>
<dbReference type="PANTHER" id="PTHR35678:SF1">
    <property type="entry name" value="PROTEIN STPG4"/>
    <property type="match status" value="1"/>
</dbReference>
<reference evidence="6" key="1">
    <citation type="submission" date="2021-02" db="EMBL/GenBank/DDBJ databases">
        <authorList>
            <person name="Nowell W R."/>
        </authorList>
    </citation>
    <scope>NUCLEOTIDE SEQUENCE</scope>
    <source>
        <strain evidence="6">Ploen Becks lab</strain>
    </source>
</reference>
<feature type="compositionally biased region" description="Polar residues" evidence="5">
    <location>
        <begin position="133"/>
        <end position="150"/>
    </location>
</feature>
<keyword evidence="3" id="KW-0963">Cytoplasm</keyword>
<dbReference type="GO" id="GO:0003682">
    <property type="term" value="F:chromatin binding"/>
    <property type="evidence" value="ECO:0007669"/>
    <property type="project" value="TreeGrafter"/>
</dbReference>
<evidence type="ECO:0000313" key="7">
    <source>
        <dbReference type="Proteomes" id="UP000663879"/>
    </source>
</evidence>
<evidence type="ECO:0000256" key="4">
    <source>
        <dbReference type="ARBA" id="ARBA00023242"/>
    </source>
</evidence>
<dbReference type="Proteomes" id="UP000663879">
    <property type="component" value="Unassembled WGS sequence"/>
</dbReference>
<dbReference type="Pfam" id="PF07004">
    <property type="entry name" value="SHIPPO-rpt"/>
    <property type="match status" value="4"/>
</dbReference>
<feature type="compositionally biased region" description="Basic and acidic residues" evidence="5">
    <location>
        <begin position="93"/>
        <end position="105"/>
    </location>
</feature>
<dbReference type="PANTHER" id="PTHR35678">
    <property type="entry name" value="PROTEIN STPG4"/>
    <property type="match status" value="1"/>
</dbReference>
<evidence type="ECO:0000256" key="1">
    <source>
        <dbReference type="ARBA" id="ARBA00004123"/>
    </source>
</evidence>
<feature type="compositionally biased region" description="Low complexity" evidence="5">
    <location>
        <begin position="242"/>
        <end position="254"/>
    </location>
</feature>
<dbReference type="GO" id="GO:0042393">
    <property type="term" value="F:histone binding"/>
    <property type="evidence" value="ECO:0007669"/>
    <property type="project" value="TreeGrafter"/>
</dbReference>
<protein>
    <recommendedName>
        <fullName evidence="8">O(6)-methylguanine-induced apoptosis 2</fullName>
    </recommendedName>
</protein>
<sequence>MSAAVLKDSIEVLSNDFSKRSPDRKGKLFKVKKAKHFERNIFSSGSVPTIPSKFFTVITDNSDNKGFHRTSKRFQYNFSDTPGPGSYVSQDDASQKLKKPSDSKKGYGGFASSSSRDELKFNPLITPGAGSYELSTTNNRKDFSNSNSSSFHRPIAQKLEKSGSLPAPNAYDLTNLTKFKFKNNNVHADSAFRSQTKREFIQIDKNVPGPNVYNVNDNLKHDNPKVIMSSFKSSTNRRSFTPHNNNPGPGDYNPNEANTENVNRQLFPRRHYLAISAPAVPMPTELPQPGPGAYNVRDFKEPEKKYMSSAVFVSSTSRYGAQIQNFIPGPANYSPEKLTKQSFLYNLDRKWV</sequence>
<feature type="region of interest" description="Disordered" evidence="5">
    <location>
        <begin position="75"/>
        <end position="114"/>
    </location>
</feature>
<comment type="subcellular location">
    <subcellularLocation>
        <location evidence="2">Cytoplasm</location>
    </subcellularLocation>
    <subcellularLocation>
        <location evidence="1">Nucleus</location>
    </subcellularLocation>
</comment>
<dbReference type="EMBL" id="CAJNOC010001091">
    <property type="protein sequence ID" value="CAF0834157.1"/>
    <property type="molecule type" value="Genomic_DNA"/>
</dbReference>
<organism evidence="6 7">
    <name type="scientific">Brachionus calyciflorus</name>
    <dbReference type="NCBI Taxonomy" id="104777"/>
    <lineage>
        <taxon>Eukaryota</taxon>
        <taxon>Metazoa</taxon>
        <taxon>Spiralia</taxon>
        <taxon>Gnathifera</taxon>
        <taxon>Rotifera</taxon>
        <taxon>Eurotatoria</taxon>
        <taxon>Monogononta</taxon>
        <taxon>Pseudotrocha</taxon>
        <taxon>Ploima</taxon>
        <taxon>Brachionidae</taxon>
        <taxon>Brachionus</taxon>
    </lineage>
</organism>
<dbReference type="InterPro" id="IPR010736">
    <property type="entry name" value="SHIPPO-rpt"/>
</dbReference>
<dbReference type="OrthoDB" id="186871at2759"/>
<accession>A0A813VB62</accession>
<dbReference type="AlphaFoldDB" id="A0A813VB62"/>